<feature type="domain" description="Fructose-1-6-bisphosphatase class I N-terminal" evidence="14">
    <location>
        <begin position="11"/>
        <end position="180"/>
    </location>
</feature>
<dbReference type="GO" id="GO:0030388">
    <property type="term" value="P:fructose 1,6-bisphosphate metabolic process"/>
    <property type="evidence" value="ECO:0007669"/>
    <property type="project" value="TreeGrafter"/>
</dbReference>
<comment type="subcellular location">
    <subcellularLocation>
        <location evidence="12">Cytoplasm</location>
    </subcellularLocation>
</comment>
<feature type="binding site" evidence="12">
    <location>
        <position position="107"/>
    </location>
    <ligand>
        <name>Mg(2+)</name>
        <dbReference type="ChEBI" id="CHEBI:18420"/>
        <label>1</label>
    </ligand>
</feature>
<evidence type="ECO:0000256" key="13">
    <source>
        <dbReference type="RuleBase" id="RU000508"/>
    </source>
</evidence>
<dbReference type="InterPro" id="IPR033391">
    <property type="entry name" value="FBPase_N"/>
</dbReference>
<proteinExistence type="inferred from homology"/>
<comment type="caution">
    <text evidence="12">Lacks conserved residue(s) required for the propagation of feature annotation.</text>
</comment>
<feature type="binding site" evidence="12">
    <location>
        <begin position="108"/>
        <end position="111"/>
    </location>
    <ligand>
        <name>substrate</name>
    </ligand>
</feature>
<name>A0A7W7ZN13_9BACT</name>
<reference evidence="16 17" key="1">
    <citation type="submission" date="2020-08" db="EMBL/GenBank/DDBJ databases">
        <title>Genomic Encyclopedia of Type Strains, Phase IV (KMG-V): Genome sequencing to study the core and pangenomes of soil and plant-associated prokaryotes.</title>
        <authorList>
            <person name="Whitman W."/>
        </authorList>
    </citation>
    <scope>NUCLEOTIDE SEQUENCE [LARGE SCALE GENOMIC DNA]</scope>
    <source>
        <strain evidence="16 17">X5P3</strain>
    </source>
</reference>
<feature type="domain" description="Fructose-1-6-bisphosphatase class 1 C-terminal" evidence="15">
    <location>
        <begin position="186"/>
        <end position="314"/>
    </location>
</feature>
<keyword evidence="8 12" id="KW-0460">Magnesium</keyword>
<comment type="caution">
    <text evidence="16">The sequence shown here is derived from an EMBL/GenBank/DDBJ whole genome shotgun (WGS) entry which is preliminary data.</text>
</comment>
<evidence type="ECO:0000256" key="4">
    <source>
        <dbReference type="ARBA" id="ARBA00013093"/>
    </source>
</evidence>
<dbReference type="PIRSF" id="PIRSF000904">
    <property type="entry name" value="FBPtase_SBPase"/>
    <property type="match status" value="1"/>
</dbReference>
<dbReference type="GO" id="GO:0006000">
    <property type="term" value="P:fructose metabolic process"/>
    <property type="evidence" value="ECO:0007669"/>
    <property type="project" value="TreeGrafter"/>
</dbReference>
<feature type="binding site" evidence="12">
    <location>
        <position position="258"/>
    </location>
    <ligand>
        <name>substrate</name>
    </ligand>
</feature>
<evidence type="ECO:0000259" key="14">
    <source>
        <dbReference type="Pfam" id="PF00316"/>
    </source>
</evidence>
<dbReference type="GO" id="GO:0042132">
    <property type="term" value="F:fructose 1,6-bisphosphate 1-phosphatase activity"/>
    <property type="evidence" value="ECO:0007669"/>
    <property type="project" value="UniProtKB-UniRule"/>
</dbReference>
<dbReference type="Pfam" id="PF00316">
    <property type="entry name" value="FBPase"/>
    <property type="match status" value="1"/>
</dbReference>
<evidence type="ECO:0000313" key="16">
    <source>
        <dbReference type="EMBL" id="MBB5062713.1"/>
    </source>
</evidence>
<dbReference type="GO" id="GO:0005986">
    <property type="term" value="P:sucrose biosynthetic process"/>
    <property type="evidence" value="ECO:0007669"/>
    <property type="project" value="TreeGrafter"/>
</dbReference>
<comment type="subunit">
    <text evidence="12">Homotetramer.</text>
</comment>
<evidence type="ECO:0000313" key="17">
    <source>
        <dbReference type="Proteomes" id="UP000584867"/>
    </source>
</evidence>
<dbReference type="Proteomes" id="UP000584867">
    <property type="component" value="Unassembled WGS sequence"/>
</dbReference>
<evidence type="ECO:0000256" key="9">
    <source>
        <dbReference type="ARBA" id="ARBA00023277"/>
    </source>
</evidence>
<sequence length="319" mass="34041">MTTKVALEQHVAAGSPELREVFGGVAAAAREIAKQIRLAGLSDALGAYGAVNVQGEQQQKLDVFANDVMIKWLGQVASVAACVSEEDEAPVVFANAGAKYIVIFDPLDGSSNIDVNVNVGTIFSVQELQGGDLNASILQQGTKQAAAGYVVYGPSTVMVMTTGTGVAAFTLDDSGEFIRSNDAMQMPEQGPYYSTNEANAASWPAAYREYLAMLLRGDLNGKTYSSRYIGSLVADFHRTLLKGGVFLYPPTDKAPKGKLRLLYEANPLAMLAEQANGAAVNGPERILELQPEQIHQRTALIVGSKREVEALQKAVLEAR</sequence>
<comment type="cofactor">
    <cofactor evidence="12">
        <name>Mg(2+)</name>
        <dbReference type="ChEBI" id="CHEBI:18420"/>
    </cofactor>
    <text evidence="12">Binds 2 magnesium ions per subunit.</text>
</comment>
<dbReference type="FunFam" id="3.30.540.10:FF:000002">
    <property type="entry name" value="Fructose-1,6-bisphosphatase class 1"/>
    <property type="match status" value="1"/>
</dbReference>
<feature type="binding site" evidence="12">
    <location>
        <position position="264"/>
    </location>
    <ligand>
        <name>Mg(2+)</name>
        <dbReference type="ChEBI" id="CHEBI:18420"/>
        <label>2</label>
    </ligand>
</feature>
<comment type="pathway">
    <text evidence="2">Carbohydrate biosynthesis; Calvin cycle.</text>
</comment>
<dbReference type="RefSeq" id="WP_184253370.1">
    <property type="nucleotide sequence ID" value="NZ_JACHIO010000004.1"/>
</dbReference>
<dbReference type="PANTHER" id="PTHR11556">
    <property type="entry name" value="FRUCTOSE-1,6-BISPHOSPHATASE-RELATED"/>
    <property type="match status" value="1"/>
</dbReference>
<keyword evidence="6 12" id="KW-0479">Metal-binding</keyword>
<dbReference type="NCBIfam" id="NF006778">
    <property type="entry name" value="PRK09293.1-1"/>
    <property type="match status" value="1"/>
</dbReference>
<evidence type="ECO:0000256" key="8">
    <source>
        <dbReference type="ARBA" id="ARBA00022842"/>
    </source>
</evidence>
<dbReference type="GO" id="GO:0000287">
    <property type="term" value="F:magnesium ion binding"/>
    <property type="evidence" value="ECO:0007669"/>
    <property type="project" value="UniProtKB-UniRule"/>
</dbReference>
<dbReference type="EC" id="3.1.3.11" evidence="4 12"/>
<dbReference type="Gene3D" id="3.30.540.10">
    <property type="entry name" value="Fructose-1,6-Bisphosphatase, subunit A, domain 1"/>
    <property type="match status" value="1"/>
</dbReference>
<comment type="catalytic activity">
    <reaction evidence="1 12">
        <text>beta-D-fructose 1,6-bisphosphate + H2O = beta-D-fructose 6-phosphate + phosphate</text>
        <dbReference type="Rhea" id="RHEA:11064"/>
        <dbReference type="ChEBI" id="CHEBI:15377"/>
        <dbReference type="ChEBI" id="CHEBI:32966"/>
        <dbReference type="ChEBI" id="CHEBI:43474"/>
        <dbReference type="ChEBI" id="CHEBI:57634"/>
        <dbReference type="EC" id="3.1.3.11"/>
    </reaction>
</comment>
<evidence type="ECO:0000256" key="6">
    <source>
        <dbReference type="ARBA" id="ARBA00022723"/>
    </source>
</evidence>
<dbReference type="EMBL" id="JACHIO010000004">
    <property type="protein sequence ID" value="MBB5062713.1"/>
    <property type="molecule type" value="Genomic_DNA"/>
</dbReference>
<evidence type="ECO:0000256" key="2">
    <source>
        <dbReference type="ARBA" id="ARBA00005215"/>
    </source>
</evidence>
<comment type="similarity">
    <text evidence="3 12 13">Belongs to the FBPase class 1 family.</text>
</comment>
<organism evidence="16 17">
    <name type="scientific">Granulicella mallensis</name>
    <dbReference type="NCBI Taxonomy" id="940614"/>
    <lineage>
        <taxon>Bacteria</taxon>
        <taxon>Pseudomonadati</taxon>
        <taxon>Acidobacteriota</taxon>
        <taxon>Terriglobia</taxon>
        <taxon>Terriglobales</taxon>
        <taxon>Acidobacteriaceae</taxon>
        <taxon>Granulicella</taxon>
    </lineage>
</organism>
<evidence type="ECO:0000259" key="15">
    <source>
        <dbReference type="Pfam" id="PF18913"/>
    </source>
</evidence>
<dbReference type="PROSITE" id="PS00124">
    <property type="entry name" value="FBPASE"/>
    <property type="match status" value="1"/>
</dbReference>
<feature type="binding site" evidence="12">
    <location>
        <position position="105"/>
    </location>
    <ligand>
        <name>Mg(2+)</name>
        <dbReference type="ChEBI" id="CHEBI:18420"/>
        <label>1</label>
    </ligand>
</feature>
<dbReference type="GO" id="GO:0006094">
    <property type="term" value="P:gluconeogenesis"/>
    <property type="evidence" value="ECO:0007669"/>
    <property type="project" value="UniProtKB-UniRule"/>
</dbReference>
<keyword evidence="5 12" id="KW-0963">Cytoplasm</keyword>
<gene>
    <name evidence="12" type="primary">fbp</name>
    <name evidence="16" type="ORF">HDF15_001050</name>
</gene>
<dbReference type="InterPro" id="IPR044015">
    <property type="entry name" value="FBPase_C_dom"/>
</dbReference>
<evidence type="ECO:0000256" key="10">
    <source>
        <dbReference type="ARBA" id="ARBA00072069"/>
    </source>
</evidence>
<keyword evidence="7 12" id="KW-0378">Hydrolase</keyword>
<dbReference type="SUPFAM" id="SSF56655">
    <property type="entry name" value="Carbohydrate phosphatase"/>
    <property type="match status" value="1"/>
</dbReference>
<feature type="binding site" evidence="12">
    <location>
        <position position="228"/>
    </location>
    <ligand>
        <name>substrate</name>
    </ligand>
</feature>
<keyword evidence="9 12" id="KW-0119">Carbohydrate metabolism</keyword>
<accession>A0A7W7ZN13</accession>
<evidence type="ECO:0000256" key="7">
    <source>
        <dbReference type="ARBA" id="ARBA00022801"/>
    </source>
</evidence>
<feature type="binding site" evidence="12">
    <location>
        <position position="105"/>
    </location>
    <ligand>
        <name>Mg(2+)</name>
        <dbReference type="ChEBI" id="CHEBI:18420"/>
        <label>2</label>
    </ligand>
</feature>
<dbReference type="Pfam" id="PF18913">
    <property type="entry name" value="FBPase_C"/>
    <property type="match status" value="1"/>
</dbReference>
<dbReference type="CDD" id="cd00354">
    <property type="entry name" value="FBPase"/>
    <property type="match status" value="1"/>
</dbReference>
<dbReference type="PIRSF" id="PIRSF500210">
    <property type="entry name" value="FBPtase"/>
    <property type="match status" value="1"/>
</dbReference>
<dbReference type="HAMAP" id="MF_01855">
    <property type="entry name" value="FBPase_class1"/>
    <property type="match status" value="1"/>
</dbReference>
<protein>
    <recommendedName>
        <fullName evidence="10 12">Fructose-1,6-bisphosphatase class 1</fullName>
        <shortName evidence="12">FBPase class 1</shortName>
        <ecNumber evidence="4 12">3.1.3.11</ecNumber>
    </recommendedName>
    <alternativeName>
        <fullName evidence="11 12">D-fructose-1,6-bisphosphate 1-phosphohydrolase class 1</fullName>
    </alternativeName>
</protein>
<dbReference type="PANTHER" id="PTHR11556:SF35">
    <property type="entry name" value="SEDOHEPTULOSE-1,7-BISPHOSPHATASE, CHLOROPLASTIC"/>
    <property type="match status" value="1"/>
</dbReference>
<feature type="binding site" evidence="12">
    <location>
        <position position="85"/>
    </location>
    <ligand>
        <name>Mg(2+)</name>
        <dbReference type="ChEBI" id="CHEBI:18420"/>
        <label>1</label>
    </ligand>
</feature>
<evidence type="ECO:0000256" key="12">
    <source>
        <dbReference type="HAMAP-Rule" id="MF_01855"/>
    </source>
</evidence>
<dbReference type="AlphaFoldDB" id="A0A7W7ZN13"/>
<dbReference type="GO" id="GO:0005829">
    <property type="term" value="C:cytosol"/>
    <property type="evidence" value="ECO:0007669"/>
    <property type="project" value="TreeGrafter"/>
</dbReference>
<evidence type="ECO:0000256" key="3">
    <source>
        <dbReference type="ARBA" id="ARBA00010941"/>
    </source>
</evidence>
<dbReference type="InterPro" id="IPR028343">
    <property type="entry name" value="FBPtase"/>
</dbReference>
<evidence type="ECO:0000256" key="5">
    <source>
        <dbReference type="ARBA" id="ARBA00022490"/>
    </source>
</evidence>
<dbReference type="Gene3D" id="3.40.190.80">
    <property type="match status" value="1"/>
</dbReference>
<feature type="binding site" evidence="12">
    <location>
        <position position="196"/>
    </location>
    <ligand>
        <name>substrate</name>
    </ligand>
</feature>
<evidence type="ECO:0000256" key="1">
    <source>
        <dbReference type="ARBA" id="ARBA00001273"/>
    </source>
</evidence>
<evidence type="ECO:0000256" key="11">
    <source>
        <dbReference type="ARBA" id="ARBA00081210"/>
    </source>
</evidence>
<feature type="binding site" evidence="12">
    <location>
        <position position="108"/>
    </location>
    <ligand>
        <name>Mg(2+)</name>
        <dbReference type="ChEBI" id="CHEBI:18420"/>
        <label>2</label>
    </ligand>
</feature>
<dbReference type="InterPro" id="IPR020548">
    <property type="entry name" value="Fructose_bisphosphatase_AS"/>
</dbReference>
<dbReference type="InterPro" id="IPR000146">
    <property type="entry name" value="FBPase_class-1"/>
</dbReference>
<dbReference type="PRINTS" id="PR00115">
    <property type="entry name" value="F16BPHPHTASE"/>
</dbReference>
<dbReference type="GO" id="GO:0006002">
    <property type="term" value="P:fructose 6-phosphate metabolic process"/>
    <property type="evidence" value="ECO:0007669"/>
    <property type="project" value="TreeGrafter"/>
</dbReference>